<dbReference type="SUPFAM" id="SSF55073">
    <property type="entry name" value="Nucleotide cyclase"/>
    <property type="match status" value="1"/>
</dbReference>
<dbReference type="Proteomes" id="UP000639973">
    <property type="component" value="Unassembled WGS sequence"/>
</dbReference>
<dbReference type="PANTHER" id="PTHR45138:SF9">
    <property type="entry name" value="DIGUANYLATE CYCLASE DGCM-RELATED"/>
    <property type="match status" value="1"/>
</dbReference>
<keyword evidence="1" id="KW-0812">Transmembrane</keyword>
<dbReference type="Pfam" id="PF00990">
    <property type="entry name" value="GGDEF"/>
    <property type="match status" value="1"/>
</dbReference>
<keyword evidence="4" id="KW-1185">Reference proteome</keyword>
<dbReference type="PROSITE" id="PS50887">
    <property type="entry name" value="GGDEF"/>
    <property type="match status" value="1"/>
</dbReference>
<feature type="transmembrane region" description="Helical" evidence="1">
    <location>
        <begin position="98"/>
        <end position="118"/>
    </location>
</feature>
<evidence type="ECO:0000313" key="3">
    <source>
        <dbReference type="EMBL" id="GGL88725.1"/>
    </source>
</evidence>
<dbReference type="InterPro" id="IPR050469">
    <property type="entry name" value="Diguanylate_Cyclase"/>
</dbReference>
<keyword evidence="1" id="KW-0472">Membrane</keyword>
<evidence type="ECO:0000256" key="1">
    <source>
        <dbReference type="SAM" id="Phobius"/>
    </source>
</evidence>
<name>A0ABQ2GDC4_9DEIO</name>
<feature type="transmembrane region" description="Helical" evidence="1">
    <location>
        <begin position="41"/>
        <end position="63"/>
    </location>
</feature>
<dbReference type="InterPro" id="IPR029787">
    <property type="entry name" value="Nucleotide_cyclase"/>
</dbReference>
<sequence length="370" mass="40088">MTPSAASNRALRRVYLLMLGIVILALTMSTAARQQAGIPEFFVQVVTPPLIVVFGAVMVWLLLGRALRVAETVMVWAAGLASLANVTAFSVTQQPPTYYLNSGPYLSILVAFTFLLLIHTRPRTGHLALGLLAVSLALPWIFQNESVTGHPLDLLRLQVNITATAVMIYLLSWYRTQHLSSLQRQQLLAALAYSDPLTGLPNRRGLMVEAAGHSGQQDQPDALLLVDIDHFKVINDRHGHAVGDEVLILAAALLARVTGRQGTVGRWGGDEFLVLLPGMDAAAAQGHAERLVRTFQEQPWPHGLNITVSVGGAQLQTPGTHDADLARADAALYHAKALGRNRSAVFDQLDEQTRQQLLDGARSAPDLRPA</sequence>
<comment type="caution">
    <text evidence="3">The sequence shown here is derived from an EMBL/GenBank/DDBJ whole genome shotgun (WGS) entry which is preliminary data.</text>
</comment>
<dbReference type="Gene3D" id="3.30.70.270">
    <property type="match status" value="1"/>
</dbReference>
<keyword evidence="1" id="KW-1133">Transmembrane helix</keyword>
<dbReference type="EMBL" id="BMOL01000015">
    <property type="protein sequence ID" value="GGL88725.1"/>
    <property type="molecule type" value="Genomic_DNA"/>
</dbReference>
<dbReference type="PANTHER" id="PTHR45138">
    <property type="entry name" value="REGULATORY COMPONENTS OF SENSORY TRANSDUCTION SYSTEM"/>
    <property type="match status" value="1"/>
</dbReference>
<feature type="transmembrane region" description="Helical" evidence="1">
    <location>
        <begin position="154"/>
        <end position="174"/>
    </location>
</feature>
<gene>
    <name evidence="3" type="ORF">GCM10010840_28400</name>
</gene>
<dbReference type="CDD" id="cd01949">
    <property type="entry name" value="GGDEF"/>
    <property type="match status" value="1"/>
</dbReference>
<reference evidence="4" key="1">
    <citation type="journal article" date="2019" name="Int. J. Syst. Evol. Microbiol.">
        <title>The Global Catalogue of Microorganisms (GCM) 10K type strain sequencing project: providing services to taxonomists for standard genome sequencing and annotation.</title>
        <authorList>
            <consortium name="The Broad Institute Genomics Platform"/>
            <consortium name="The Broad Institute Genome Sequencing Center for Infectious Disease"/>
            <person name="Wu L."/>
            <person name="Ma J."/>
        </authorList>
    </citation>
    <scope>NUCLEOTIDE SEQUENCE [LARGE SCALE GENOMIC DNA]</scope>
    <source>
        <strain evidence="4">JCM 15442</strain>
    </source>
</reference>
<evidence type="ECO:0000313" key="4">
    <source>
        <dbReference type="Proteomes" id="UP000639973"/>
    </source>
</evidence>
<feature type="domain" description="GGDEF" evidence="2">
    <location>
        <begin position="219"/>
        <end position="348"/>
    </location>
</feature>
<dbReference type="SMART" id="SM00267">
    <property type="entry name" value="GGDEF"/>
    <property type="match status" value="1"/>
</dbReference>
<accession>A0ABQ2GDC4</accession>
<dbReference type="InterPro" id="IPR043128">
    <property type="entry name" value="Rev_trsase/Diguanyl_cyclase"/>
</dbReference>
<protein>
    <recommendedName>
        <fullName evidence="2">GGDEF domain-containing protein</fullName>
    </recommendedName>
</protein>
<evidence type="ECO:0000259" key="2">
    <source>
        <dbReference type="PROSITE" id="PS50887"/>
    </source>
</evidence>
<feature type="transmembrane region" description="Helical" evidence="1">
    <location>
        <begin position="125"/>
        <end position="142"/>
    </location>
</feature>
<feature type="transmembrane region" description="Helical" evidence="1">
    <location>
        <begin position="75"/>
        <end position="92"/>
    </location>
</feature>
<organism evidence="3 4">
    <name type="scientific">Deinococcus aerolatus</name>
    <dbReference type="NCBI Taxonomy" id="522487"/>
    <lineage>
        <taxon>Bacteria</taxon>
        <taxon>Thermotogati</taxon>
        <taxon>Deinococcota</taxon>
        <taxon>Deinococci</taxon>
        <taxon>Deinococcales</taxon>
        <taxon>Deinococcaceae</taxon>
        <taxon>Deinococcus</taxon>
    </lineage>
</organism>
<dbReference type="InterPro" id="IPR000160">
    <property type="entry name" value="GGDEF_dom"/>
</dbReference>
<dbReference type="NCBIfam" id="TIGR00254">
    <property type="entry name" value="GGDEF"/>
    <property type="match status" value="1"/>
</dbReference>
<proteinExistence type="predicted"/>